<feature type="transmembrane region" description="Helical" evidence="1">
    <location>
        <begin position="94"/>
        <end position="114"/>
    </location>
</feature>
<feature type="transmembrane region" description="Helical" evidence="1">
    <location>
        <begin position="126"/>
        <end position="146"/>
    </location>
</feature>
<reference evidence="2 3" key="1">
    <citation type="journal article" date="2012" name="J. Bacteriol.">
        <title>Draft Genome Sequence of Mesorhizobium alhagi CCNWXJ12-2T, a Novel Salt-Resistant Species Isolated from the Desert of Northwestern China.</title>
        <authorList>
            <person name="Zhou M."/>
            <person name="Chen W."/>
            <person name="Chen H."/>
            <person name="Wei G."/>
        </authorList>
    </citation>
    <scope>NUCLEOTIDE SEQUENCE [LARGE SCALE GENOMIC DNA]</scope>
    <source>
        <strain evidence="2 3">CCNWXJ12-2</strain>
    </source>
</reference>
<keyword evidence="1" id="KW-0812">Transmembrane</keyword>
<evidence type="ECO:0000313" key="2">
    <source>
        <dbReference type="EMBL" id="EHK55774.1"/>
    </source>
</evidence>
<dbReference type="RefSeq" id="WP_008837274.1">
    <property type="nucleotide sequence ID" value="NZ_AHAM01000146.1"/>
</dbReference>
<accession>H0HU14</accession>
<gene>
    <name evidence="2" type="ORF">MAXJ12_18278</name>
</gene>
<dbReference type="OrthoDB" id="8084350at2"/>
<dbReference type="AlphaFoldDB" id="H0HU14"/>
<dbReference type="PATRIC" id="fig|1107882.3.peg.3575"/>
<keyword evidence="3" id="KW-1185">Reference proteome</keyword>
<protein>
    <submittedName>
        <fullName evidence="2">Uncharacterized protein</fullName>
    </submittedName>
</protein>
<keyword evidence="1" id="KW-1133">Transmembrane helix</keyword>
<dbReference type="EMBL" id="AHAM01000146">
    <property type="protein sequence ID" value="EHK55774.1"/>
    <property type="molecule type" value="Genomic_DNA"/>
</dbReference>
<feature type="transmembrane region" description="Helical" evidence="1">
    <location>
        <begin position="12"/>
        <end position="33"/>
    </location>
</feature>
<name>H0HU14_9HYPH</name>
<proteinExistence type="predicted"/>
<evidence type="ECO:0000256" key="1">
    <source>
        <dbReference type="SAM" id="Phobius"/>
    </source>
</evidence>
<organism evidence="2 3">
    <name type="scientific">Mesorhizobium alhagi CCNWXJ12-2</name>
    <dbReference type="NCBI Taxonomy" id="1107882"/>
    <lineage>
        <taxon>Bacteria</taxon>
        <taxon>Pseudomonadati</taxon>
        <taxon>Pseudomonadota</taxon>
        <taxon>Alphaproteobacteria</taxon>
        <taxon>Hyphomicrobiales</taxon>
        <taxon>Phyllobacteriaceae</taxon>
        <taxon>Allomesorhizobium</taxon>
    </lineage>
</organism>
<dbReference type="Proteomes" id="UP000003250">
    <property type="component" value="Unassembled WGS sequence"/>
</dbReference>
<keyword evidence="1" id="KW-0472">Membrane</keyword>
<evidence type="ECO:0000313" key="3">
    <source>
        <dbReference type="Proteomes" id="UP000003250"/>
    </source>
</evidence>
<sequence length="191" mass="20518">MLLQEDGIIEMASVACLAAVVLGAGAASALWGLRAPLVVAGLIGFIELMDETSFGSRIFGFQPPALYGGGELDGFHDLLILAYRLLHDVDRSLAWLWVGLLLAASLGIMMFALTQLLNGIRNRRSGLTDHVLLFLHIGFIGLAQVIDIATASNALSAVEEMFEFNASLALVFYVAQQAHRSWAESTARLSS</sequence>